<name>A0A1I7U6K3_9PELO</name>
<keyword evidence="1" id="KW-1185">Reference proteome</keyword>
<evidence type="ECO:0000313" key="2">
    <source>
        <dbReference type="WBParaSite" id="Csp11.Scaffold629.g15374.t1"/>
    </source>
</evidence>
<reference evidence="2" key="1">
    <citation type="submission" date="2016-11" db="UniProtKB">
        <authorList>
            <consortium name="WormBaseParasite"/>
        </authorList>
    </citation>
    <scope>IDENTIFICATION</scope>
</reference>
<accession>A0A1I7U6K3</accession>
<dbReference type="WBParaSite" id="Csp11.Scaffold629.g15374.t1">
    <property type="protein sequence ID" value="Csp11.Scaffold629.g15374.t1"/>
    <property type="gene ID" value="Csp11.Scaffold629.g15374"/>
</dbReference>
<evidence type="ECO:0000313" key="1">
    <source>
        <dbReference type="Proteomes" id="UP000095282"/>
    </source>
</evidence>
<organism evidence="1 2">
    <name type="scientific">Caenorhabditis tropicalis</name>
    <dbReference type="NCBI Taxonomy" id="1561998"/>
    <lineage>
        <taxon>Eukaryota</taxon>
        <taxon>Metazoa</taxon>
        <taxon>Ecdysozoa</taxon>
        <taxon>Nematoda</taxon>
        <taxon>Chromadorea</taxon>
        <taxon>Rhabditida</taxon>
        <taxon>Rhabditina</taxon>
        <taxon>Rhabditomorpha</taxon>
        <taxon>Rhabditoidea</taxon>
        <taxon>Rhabditidae</taxon>
        <taxon>Peloderinae</taxon>
        <taxon>Caenorhabditis</taxon>
    </lineage>
</organism>
<protein>
    <submittedName>
        <fullName evidence="2">FTH domain-containing protein</fullName>
    </submittedName>
</protein>
<dbReference type="Proteomes" id="UP000095282">
    <property type="component" value="Unplaced"/>
</dbReference>
<proteinExistence type="predicted"/>
<sequence>MTSDIPENVLQSGLIYEYVHRVSPEQAHRNIIDTINMGTKEAVYRLWNSKLGVADLHFPVIEPFEPPVKKKAKTSESSVTQMKLMDVDGLKYVEKVYTDLAEQEIRKILEIDTHVSWDNFPRIMKIRRMAKETLTYKMILPYDSLEVYNKHRCIEFVMRDERKEKEYRVTYKSWQERCLVEDGIDETRIMGKKYQSVAAKEFFFLIQNRQREIKELRFFIKSRVIENQLTWPSTKFYWKIDKYMKAAPQIKPKVDEFEFHFFQLENDRTADQGMILAVFPHFDPQDKVHFVCKNELPVALNREFMNLDEIWRNFGNFELTNMFVSDFMLVTGFDNVYMVFSEFSMKKLLRASKKYEPPGETIEERAWKTKFHIKNEFDFASAMLCFKGKDYEEIKEVLCIPKKEEEE</sequence>
<dbReference type="AlphaFoldDB" id="A0A1I7U6K3"/>